<keyword evidence="4" id="KW-1003">Cell membrane</keyword>
<evidence type="ECO:0000256" key="5">
    <source>
        <dbReference type="ARBA" id="ARBA00022692"/>
    </source>
</evidence>
<dbReference type="InterPro" id="IPR004638">
    <property type="entry name" value="EmrB-like"/>
</dbReference>
<keyword evidence="7 8" id="KW-0472">Membrane</keyword>
<keyword evidence="5 8" id="KW-0812">Transmembrane</keyword>
<feature type="transmembrane region" description="Helical" evidence="8">
    <location>
        <begin position="361"/>
        <end position="387"/>
    </location>
</feature>
<evidence type="ECO:0000256" key="1">
    <source>
        <dbReference type="ARBA" id="ARBA00004651"/>
    </source>
</evidence>
<dbReference type="PRINTS" id="PR01036">
    <property type="entry name" value="TCRTETB"/>
</dbReference>
<evidence type="ECO:0000313" key="10">
    <source>
        <dbReference type="EMBL" id="QDZ11835.1"/>
    </source>
</evidence>
<feature type="transmembrane region" description="Helical" evidence="8">
    <location>
        <begin position="478"/>
        <end position="495"/>
    </location>
</feature>
<dbReference type="PANTHER" id="PTHR42718">
    <property type="entry name" value="MAJOR FACILITATOR SUPERFAMILY MULTIDRUG TRANSPORTER MFSC"/>
    <property type="match status" value="1"/>
</dbReference>
<dbReference type="SUPFAM" id="SSF103473">
    <property type="entry name" value="MFS general substrate transporter"/>
    <property type="match status" value="1"/>
</dbReference>
<feature type="transmembrane region" description="Helical" evidence="8">
    <location>
        <begin position="304"/>
        <end position="324"/>
    </location>
</feature>
<feature type="transmembrane region" description="Helical" evidence="8">
    <location>
        <begin position="336"/>
        <end position="355"/>
    </location>
</feature>
<sequence length="522" mass="56787">MANAVSQPTLIVKNKGLLTVALMLGTIMQVLDTTIANVALPHMASALGAAQNEITWVLTSYIVAAAIATPLTGWMSDRLGQRRLFLFAVIGFTLASALCGIATSLPEMVLFRILQGLCGAMIAPLAQTVMLNINPKERIGQAMAIYGMGIMVAPIVGPTLGGWLTESFDWRWVFLVNVPVGALCVAMLLLYMPNTEIKRRRFDFFGFGMLALAVGALQLLLDRGAENSWFQSTETWLELGLVISGLWVFVVHSLTAEQPFVDLRMFKDFNFVLASVFMLVMGITLFSGLALLPPLLQNLMGYSVIFTGTLMAPRGVATMVAMMIVGRFSGKVDARLMMLFGAILMSYSLWMMTSFNLEMDYWPIVITGALQGFGMGFLFVPLSTMAFATLAPRMRTDATAMFSLVRNMGQGIGISLVSAVLASMMQVNHAELAARLTPTSQAVQTQMPGLLSGDPQIVSMINGLVQQQSAILSYLDDFWLMMLLSVASIPLILLLRGPKKARNAPPKTQEELALERAHAMAD</sequence>
<feature type="transmembrane region" description="Helical" evidence="8">
    <location>
        <begin position="408"/>
        <end position="427"/>
    </location>
</feature>
<evidence type="ECO:0000256" key="4">
    <source>
        <dbReference type="ARBA" id="ARBA00022475"/>
    </source>
</evidence>
<dbReference type="Pfam" id="PF07690">
    <property type="entry name" value="MFS_1"/>
    <property type="match status" value="1"/>
</dbReference>
<dbReference type="NCBIfam" id="TIGR00711">
    <property type="entry name" value="efflux_EmrB"/>
    <property type="match status" value="1"/>
</dbReference>
<feature type="transmembrane region" description="Helical" evidence="8">
    <location>
        <begin position="56"/>
        <end position="75"/>
    </location>
</feature>
<keyword evidence="6 8" id="KW-1133">Transmembrane helix</keyword>
<accession>A0A5B8LW96</accession>
<evidence type="ECO:0000259" key="9">
    <source>
        <dbReference type="PROSITE" id="PS50850"/>
    </source>
</evidence>
<dbReference type="KEGG" id="dea:FPZ08_14450"/>
<dbReference type="EMBL" id="CP042304">
    <property type="protein sequence ID" value="QDZ11835.1"/>
    <property type="molecule type" value="Genomic_DNA"/>
</dbReference>
<dbReference type="Proteomes" id="UP000315364">
    <property type="component" value="Chromosome"/>
</dbReference>
<feature type="transmembrane region" description="Helical" evidence="8">
    <location>
        <begin position="109"/>
        <end position="131"/>
    </location>
</feature>
<reference evidence="10 11" key="1">
    <citation type="submission" date="2019-07" db="EMBL/GenBank/DDBJ databases">
        <title>Full genome sequence of Devosia sp. Gsoil 520.</title>
        <authorList>
            <person name="Im W.-T."/>
        </authorList>
    </citation>
    <scope>NUCLEOTIDE SEQUENCE [LARGE SCALE GENOMIC DNA]</scope>
    <source>
        <strain evidence="10 11">Gsoil 520</strain>
    </source>
</reference>
<feature type="transmembrane region" description="Helical" evidence="8">
    <location>
        <begin position="236"/>
        <end position="257"/>
    </location>
</feature>
<proteinExistence type="inferred from homology"/>
<dbReference type="InterPro" id="IPR036259">
    <property type="entry name" value="MFS_trans_sf"/>
</dbReference>
<dbReference type="GO" id="GO:0022857">
    <property type="term" value="F:transmembrane transporter activity"/>
    <property type="evidence" value="ECO:0007669"/>
    <property type="project" value="InterPro"/>
</dbReference>
<dbReference type="InterPro" id="IPR011701">
    <property type="entry name" value="MFS"/>
</dbReference>
<evidence type="ECO:0000313" key="11">
    <source>
        <dbReference type="Proteomes" id="UP000315364"/>
    </source>
</evidence>
<protein>
    <submittedName>
        <fullName evidence="10">DHA2 family efflux MFS transporter permease subunit</fullName>
    </submittedName>
</protein>
<feature type="transmembrane region" description="Helical" evidence="8">
    <location>
        <begin position="269"/>
        <end position="292"/>
    </location>
</feature>
<comment type="similarity">
    <text evidence="2">Belongs to the major facilitator superfamily. EmrB family.</text>
</comment>
<comment type="subcellular location">
    <subcellularLocation>
        <location evidence="1">Cell membrane</location>
        <topology evidence="1">Multi-pass membrane protein</topology>
    </subcellularLocation>
</comment>
<feature type="domain" description="Major facilitator superfamily (MFS) profile" evidence="9">
    <location>
        <begin position="18"/>
        <end position="500"/>
    </location>
</feature>
<dbReference type="OrthoDB" id="9812221at2"/>
<evidence type="ECO:0000256" key="7">
    <source>
        <dbReference type="ARBA" id="ARBA00023136"/>
    </source>
</evidence>
<evidence type="ECO:0000256" key="2">
    <source>
        <dbReference type="ARBA" id="ARBA00008537"/>
    </source>
</evidence>
<dbReference type="RefSeq" id="WP_146290651.1">
    <property type="nucleotide sequence ID" value="NZ_CP042304.1"/>
</dbReference>
<organism evidence="10 11">
    <name type="scientific">Devosia ginsengisoli</name>
    <dbReference type="NCBI Taxonomy" id="400770"/>
    <lineage>
        <taxon>Bacteria</taxon>
        <taxon>Pseudomonadati</taxon>
        <taxon>Pseudomonadota</taxon>
        <taxon>Alphaproteobacteria</taxon>
        <taxon>Hyphomicrobiales</taxon>
        <taxon>Devosiaceae</taxon>
        <taxon>Devosia</taxon>
    </lineage>
</organism>
<dbReference type="AlphaFoldDB" id="A0A5B8LW96"/>
<dbReference type="GO" id="GO:0005886">
    <property type="term" value="C:plasma membrane"/>
    <property type="evidence" value="ECO:0007669"/>
    <property type="project" value="UniProtKB-SubCell"/>
</dbReference>
<feature type="transmembrane region" description="Helical" evidence="8">
    <location>
        <begin position="84"/>
        <end position="103"/>
    </location>
</feature>
<dbReference type="Gene3D" id="1.20.1720.10">
    <property type="entry name" value="Multidrug resistance protein D"/>
    <property type="match status" value="1"/>
</dbReference>
<dbReference type="CDD" id="cd17503">
    <property type="entry name" value="MFS_LmrB_MDR_like"/>
    <property type="match status" value="1"/>
</dbReference>
<name>A0A5B8LW96_9HYPH</name>
<feature type="transmembrane region" description="Helical" evidence="8">
    <location>
        <begin position="170"/>
        <end position="192"/>
    </location>
</feature>
<dbReference type="InterPro" id="IPR020846">
    <property type="entry name" value="MFS_dom"/>
</dbReference>
<keyword evidence="11" id="KW-1185">Reference proteome</keyword>
<dbReference type="Gene3D" id="1.20.1250.20">
    <property type="entry name" value="MFS general substrate transporter like domains"/>
    <property type="match status" value="1"/>
</dbReference>
<keyword evidence="3" id="KW-0813">Transport</keyword>
<evidence type="ECO:0000256" key="6">
    <source>
        <dbReference type="ARBA" id="ARBA00022989"/>
    </source>
</evidence>
<evidence type="ECO:0000256" key="8">
    <source>
        <dbReference type="SAM" id="Phobius"/>
    </source>
</evidence>
<gene>
    <name evidence="10" type="ORF">FPZ08_14450</name>
</gene>
<dbReference type="PROSITE" id="PS50850">
    <property type="entry name" value="MFS"/>
    <property type="match status" value="1"/>
</dbReference>
<dbReference type="PANTHER" id="PTHR42718:SF9">
    <property type="entry name" value="MAJOR FACILITATOR SUPERFAMILY MULTIDRUG TRANSPORTER MFSC"/>
    <property type="match status" value="1"/>
</dbReference>
<feature type="transmembrane region" description="Helical" evidence="8">
    <location>
        <begin position="143"/>
        <end position="164"/>
    </location>
</feature>
<evidence type="ECO:0000256" key="3">
    <source>
        <dbReference type="ARBA" id="ARBA00022448"/>
    </source>
</evidence>
<feature type="transmembrane region" description="Helical" evidence="8">
    <location>
        <begin position="204"/>
        <end position="221"/>
    </location>
</feature>